<dbReference type="Pfam" id="PF00379">
    <property type="entry name" value="Chitin_bind_4"/>
    <property type="match status" value="1"/>
</dbReference>
<evidence type="ECO:0000256" key="1">
    <source>
        <dbReference type="PROSITE-ProRule" id="PRU00497"/>
    </source>
</evidence>
<feature type="chain" id="PRO_5043765274" evidence="2">
    <location>
        <begin position="19"/>
        <end position="288"/>
    </location>
</feature>
<dbReference type="EMBL" id="JAPWTK010000321">
    <property type="protein sequence ID" value="KAJ8942556.1"/>
    <property type="molecule type" value="Genomic_DNA"/>
</dbReference>
<dbReference type="GO" id="GO:0008010">
    <property type="term" value="F:structural constituent of chitin-based larval cuticle"/>
    <property type="evidence" value="ECO:0007669"/>
    <property type="project" value="TreeGrafter"/>
</dbReference>
<evidence type="ECO:0000313" key="4">
    <source>
        <dbReference type="Proteomes" id="UP001162162"/>
    </source>
</evidence>
<gene>
    <name evidence="3" type="ORF">NQ318_021958</name>
</gene>
<name>A0AAV8XV38_9CUCU</name>
<keyword evidence="2" id="KW-0732">Signal</keyword>
<dbReference type="AlphaFoldDB" id="A0AAV8XV38"/>
<dbReference type="PANTHER" id="PTHR10380:SF200">
    <property type="entry name" value="CUTICULAR PROTEIN 49AB-RELATED"/>
    <property type="match status" value="1"/>
</dbReference>
<keyword evidence="1" id="KW-0193">Cuticle</keyword>
<dbReference type="PROSITE" id="PS51155">
    <property type="entry name" value="CHIT_BIND_RR_2"/>
    <property type="match status" value="1"/>
</dbReference>
<proteinExistence type="predicted"/>
<dbReference type="GO" id="GO:0062129">
    <property type="term" value="C:chitin-based extracellular matrix"/>
    <property type="evidence" value="ECO:0007669"/>
    <property type="project" value="TreeGrafter"/>
</dbReference>
<keyword evidence="4" id="KW-1185">Reference proteome</keyword>
<evidence type="ECO:0000313" key="3">
    <source>
        <dbReference type="EMBL" id="KAJ8942556.1"/>
    </source>
</evidence>
<protein>
    <submittedName>
        <fullName evidence="3">Uncharacterized protein</fullName>
    </submittedName>
</protein>
<comment type="caution">
    <text evidence="3">The sequence shown here is derived from an EMBL/GenBank/DDBJ whole genome shotgun (WGS) entry which is preliminary data.</text>
</comment>
<evidence type="ECO:0000256" key="2">
    <source>
        <dbReference type="SAM" id="SignalP"/>
    </source>
</evidence>
<dbReference type="Proteomes" id="UP001162162">
    <property type="component" value="Unassembled WGS sequence"/>
</dbReference>
<dbReference type="PANTHER" id="PTHR10380">
    <property type="entry name" value="CUTICLE PROTEIN"/>
    <property type="match status" value="1"/>
</dbReference>
<dbReference type="InterPro" id="IPR000618">
    <property type="entry name" value="Insect_cuticle"/>
</dbReference>
<organism evidence="3 4">
    <name type="scientific">Aromia moschata</name>
    <dbReference type="NCBI Taxonomy" id="1265417"/>
    <lineage>
        <taxon>Eukaryota</taxon>
        <taxon>Metazoa</taxon>
        <taxon>Ecdysozoa</taxon>
        <taxon>Arthropoda</taxon>
        <taxon>Hexapoda</taxon>
        <taxon>Insecta</taxon>
        <taxon>Pterygota</taxon>
        <taxon>Neoptera</taxon>
        <taxon>Endopterygota</taxon>
        <taxon>Coleoptera</taxon>
        <taxon>Polyphaga</taxon>
        <taxon>Cucujiformia</taxon>
        <taxon>Chrysomeloidea</taxon>
        <taxon>Cerambycidae</taxon>
        <taxon>Cerambycinae</taxon>
        <taxon>Callichromatini</taxon>
        <taxon>Aromia</taxon>
    </lineage>
</organism>
<dbReference type="InterPro" id="IPR050468">
    <property type="entry name" value="Cuticle_Struct_Prot"/>
</dbReference>
<sequence>MKEVLLSLAALTLAVANGLTTFGLSKISSDASGTYFSDNSGAYRPIEGRYHDDNSGAYRGDNSGDYNGQYFHDNSGAYVHDNSGEYVPDNNPYVHEEGNYGGNGGDYRHSSSQFGAGNVISKPVNIPVIRPVVRPPVPSPTTIRRPAVSGFVPSFSTGSDSGISSAAGYGKPVTLKQGNAAGFYENKNYAIIRKIEQVEEDGYHYLYETENGIYGEEEGKVANKGTDDEVMKAKGYFTYTGPDAIVYTVQYTADENGFVPHGDHLPTPPPIPEAILRSLEYQKSLGEL</sequence>
<reference evidence="3" key="1">
    <citation type="journal article" date="2023" name="Insect Mol. Biol.">
        <title>Genome sequencing provides insights into the evolution of gene families encoding plant cell wall-degrading enzymes in longhorned beetles.</title>
        <authorList>
            <person name="Shin N.R."/>
            <person name="Okamura Y."/>
            <person name="Kirsch R."/>
            <person name="Pauchet Y."/>
        </authorList>
    </citation>
    <scope>NUCLEOTIDE SEQUENCE</scope>
    <source>
        <strain evidence="3">AMC_N1</strain>
    </source>
</reference>
<feature type="signal peptide" evidence="2">
    <location>
        <begin position="1"/>
        <end position="18"/>
    </location>
</feature>
<accession>A0AAV8XV38</accession>